<feature type="compositionally biased region" description="Basic and acidic residues" evidence="1">
    <location>
        <begin position="344"/>
        <end position="375"/>
    </location>
</feature>
<evidence type="ECO:0008006" key="4">
    <source>
        <dbReference type="Google" id="ProtNLM"/>
    </source>
</evidence>
<feature type="compositionally biased region" description="Acidic residues" evidence="1">
    <location>
        <begin position="776"/>
        <end position="791"/>
    </location>
</feature>
<keyword evidence="3" id="KW-1185">Reference proteome</keyword>
<feature type="compositionally biased region" description="Polar residues" evidence="1">
    <location>
        <begin position="750"/>
        <end position="760"/>
    </location>
</feature>
<feature type="region of interest" description="Disordered" evidence="1">
    <location>
        <begin position="648"/>
        <end position="791"/>
    </location>
</feature>
<reference evidence="2 3" key="1">
    <citation type="submission" date="2024-02" db="EMBL/GenBank/DDBJ databases">
        <authorList>
            <person name="Chen Y."/>
            <person name="Shah S."/>
            <person name="Dougan E. K."/>
            <person name="Thang M."/>
            <person name="Chan C."/>
        </authorList>
    </citation>
    <scope>NUCLEOTIDE SEQUENCE [LARGE SCALE GENOMIC DNA]</scope>
</reference>
<sequence>MAAALAVKVRMAFEELSLSGDGLVPWSRLEELFLKLEVKPKAIQLCRHLVDAEGLVDSAELFRWLYDGEDVSPYHEGRRLHERVPPCRWCISRCDFQDFVAEVVETHRAGRILNQPNPRTKEPNPFHDDEHVGPNMHAVNEAVIRPRTARAGGMSWALMLSPEGLSGEFFFVTHSWKEGVYEFSRKVLNHWQDEALSMWCCFLANPQTWQREDLNQLLGQSFDLMDSPFMQALSSQQLHSFVVVPNVTESLYCRLWCVAELWKAMEVQKLRGDGRMIQVAKDNVKDSHKVRPTEIATLIHGATCSDVNDEKRIRAYIAGKEQHIQEMIKDLAGMKKSKKTHHSLSHEQERRKTEEELRYREKERGRKEHQERHATSEVVVCPHPQMEERIVQSLGGEDLIIEEDQQREVVVERHARHPRRSAAPRAPSTSDVHEERRQQVLEDRIRQVRAQVEQQRLEETRVEHTLMTRVEDLERQLQHRRQSIVHRISREQEREENLRKYLRYLEDADLEDLRREIRLRKDSALLKEETLRQQLEHLLPSPPSPKGERGHREERLERQIALRRQLETLETSEGSDSVRRHLLALKQAEMMEFQREVQLHRMEDEAKELPMRQQLEELHEEWQRFRVQCEHERQAAEMQEEQILLEMSSLTDHRKRQEQDMSPDTSKERRSKSRQALGARSSSEGGKASGRGLELERRDPVPSSHWGSQELDLTPQHNVVGPPIHLEDGPGRHSGPPGGASRGRSDQEDLSPQSARSGTDVTPVVSQSRSVVSGQESEDEADESDDDLLFI</sequence>
<feature type="compositionally biased region" description="Low complexity" evidence="1">
    <location>
        <begin position="764"/>
        <end position="773"/>
    </location>
</feature>
<gene>
    <name evidence="2" type="ORF">CCMP2556_LOCUS28903</name>
</gene>
<feature type="region of interest" description="Disordered" evidence="1">
    <location>
        <begin position="335"/>
        <end position="375"/>
    </location>
</feature>
<feature type="region of interest" description="Disordered" evidence="1">
    <location>
        <begin position="534"/>
        <end position="555"/>
    </location>
</feature>
<name>A0ABP0N6E3_9DINO</name>
<evidence type="ECO:0000256" key="1">
    <source>
        <dbReference type="SAM" id="MobiDB-lite"/>
    </source>
</evidence>
<feature type="region of interest" description="Disordered" evidence="1">
    <location>
        <begin position="413"/>
        <end position="437"/>
    </location>
</feature>
<dbReference type="Proteomes" id="UP001642484">
    <property type="component" value="Unassembled WGS sequence"/>
</dbReference>
<evidence type="ECO:0000313" key="2">
    <source>
        <dbReference type="EMBL" id="CAK9058627.1"/>
    </source>
</evidence>
<dbReference type="EMBL" id="CAXAMN010021362">
    <property type="protein sequence ID" value="CAK9058627.1"/>
    <property type="molecule type" value="Genomic_DNA"/>
</dbReference>
<organism evidence="2 3">
    <name type="scientific">Durusdinium trenchii</name>
    <dbReference type="NCBI Taxonomy" id="1381693"/>
    <lineage>
        <taxon>Eukaryota</taxon>
        <taxon>Sar</taxon>
        <taxon>Alveolata</taxon>
        <taxon>Dinophyceae</taxon>
        <taxon>Suessiales</taxon>
        <taxon>Symbiodiniaceae</taxon>
        <taxon>Durusdinium</taxon>
    </lineage>
</organism>
<comment type="caution">
    <text evidence="2">The sequence shown here is derived from an EMBL/GenBank/DDBJ whole genome shotgun (WGS) entry which is preliminary data.</text>
</comment>
<feature type="compositionally biased region" description="Basic and acidic residues" evidence="1">
    <location>
        <begin position="546"/>
        <end position="555"/>
    </location>
</feature>
<evidence type="ECO:0000313" key="3">
    <source>
        <dbReference type="Proteomes" id="UP001642484"/>
    </source>
</evidence>
<proteinExistence type="predicted"/>
<protein>
    <recommendedName>
        <fullName evidence="4">EF-hand domain-containing protein</fullName>
    </recommendedName>
</protein>
<accession>A0ABP0N6E3</accession>